<proteinExistence type="predicted"/>
<dbReference type="HOGENOM" id="CLU_3365145_0_0_5"/>
<reference evidence="1 2" key="1">
    <citation type="journal article" date="2010" name="J. Bacteriol.">
        <title>Genome sequence of Fulvimarina pelagi HTCC2506T, a Mn(II)-oxidizing alphaproteobacterium possessing an aerobic anoxygenic photosynthetic gene cluster and Xanthorhodopsin.</title>
        <authorList>
            <person name="Kang I."/>
            <person name="Oh H.M."/>
            <person name="Lim S.I."/>
            <person name="Ferriera S."/>
            <person name="Giovannoni S.J."/>
            <person name="Cho J.C."/>
        </authorList>
    </citation>
    <scope>NUCLEOTIDE SEQUENCE [LARGE SCALE GENOMIC DNA]</scope>
    <source>
        <strain evidence="1 2">HTCC2506</strain>
    </source>
</reference>
<comment type="caution">
    <text evidence="1">The sequence shown here is derived from an EMBL/GenBank/DDBJ whole genome shotgun (WGS) entry which is preliminary data.</text>
</comment>
<evidence type="ECO:0000313" key="1">
    <source>
        <dbReference type="EMBL" id="EAU40782.1"/>
    </source>
</evidence>
<organism evidence="1 2">
    <name type="scientific">Fulvimarina pelagi HTCC2506</name>
    <dbReference type="NCBI Taxonomy" id="314231"/>
    <lineage>
        <taxon>Bacteria</taxon>
        <taxon>Pseudomonadati</taxon>
        <taxon>Pseudomonadota</taxon>
        <taxon>Alphaproteobacteria</taxon>
        <taxon>Hyphomicrobiales</taxon>
        <taxon>Aurantimonadaceae</taxon>
        <taxon>Fulvimarina</taxon>
    </lineage>
</organism>
<gene>
    <name evidence="1" type="ORF">FP2506_17879</name>
</gene>
<accession>Q0G157</accession>
<protein>
    <submittedName>
        <fullName evidence="1">Uncharacterized protein</fullName>
    </submittedName>
</protein>
<dbReference type="EMBL" id="AATP01000005">
    <property type="protein sequence ID" value="EAU40782.1"/>
    <property type="molecule type" value="Genomic_DNA"/>
</dbReference>
<dbReference type="AlphaFoldDB" id="Q0G157"/>
<name>Q0G157_9HYPH</name>
<evidence type="ECO:0000313" key="2">
    <source>
        <dbReference type="Proteomes" id="UP000004310"/>
    </source>
</evidence>
<sequence>MAFADFGTIRGRGTIGVGSLYALSDETTEVTAARP</sequence>
<dbReference type="Proteomes" id="UP000004310">
    <property type="component" value="Unassembled WGS sequence"/>
</dbReference>
<keyword evidence="2" id="KW-1185">Reference proteome</keyword>